<dbReference type="PROSITE" id="PS50067">
    <property type="entry name" value="KINESIN_MOTOR_2"/>
    <property type="match status" value="1"/>
</dbReference>
<feature type="region of interest" description="Disordered" evidence="12">
    <location>
        <begin position="514"/>
        <end position="542"/>
    </location>
</feature>
<keyword evidence="6 11" id="KW-0175">Coiled coil</keyword>
<dbReference type="GO" id="GO:0008017">
    <property type="term" value="F:microtubule binding"/>
    <property type="evidence" value="ECO:0007669"/>
    <property type="project" value="InterPro"/>
</dbReference>
<comment type="similarity">
    <text evidence="9">Belongs to the TRAFAC class myosin-kinesin ATPase superfamily. Kinesin family. KIN-5/BimC subfamily.</text>
</comment>
<dbReference type="InterPro" id="IPR036961">
    <property type="entry name" value="Kinesin_motor_dom_sf"/>
</dbReference>
<dbReference type="Gene3D" id="3.40.850.10">
    <property type="entry name" value="Kinesin motor domain"/>
    <property type="match status" value="1"/>
</dbReference>
<proteinExistence type="inferred from homology"/>
<comment type="subcellular location">
    <subcellularLocation>
        <location evidence="1">Cytoplasm</location>
        <location evidence="1">Cytoskeleton</location>
    </subcellularLocation>
</comment>
<dbReference type="GO" id="GO:0003777">
    <property type="term" value="F:microtubule motor activity"/>
    <property type="evidence" value="ECO:0007669"/>
    <property type="project" value="InterPro"/>
</dbReference>
<dbReference type="CDD" id="cd01372">
    <property type="entry name" value="KISc_KIF4"/>
    <property type="match status" value="1"/>
</dbReference>
<keyword evidence="7 10" id="KW-0505">Motor protein</keyword>
<dbReference type="AlphaFoldDB" id="A0A485KD71"/>
<dbReference type="GO" id="GO:0005874">
    <property type="term" value="C:microtubule"/>
    <property type="evidence" value="ECO:0007669"/>
    <property type="project" value="UniProtKB-KW"/>
</dbReference>
<evidence type="ECO:0000256" key="6">
    <source>
        <dbReference type="ARBA" id="ARBA00023054"/>
    </source>
</evidence>
<keyword evidence="16" id="KW-1185">Reference proteome</keyword>
<dbReference type="SMART" id="SM00129">
    <property type="entry name" value="KISc"/>
    <property type="match status" value="1"/>
</dbReference>
<dbReference type="InterPro" id="IPR027640">
    <property type="entry name" value="Kinesin-like_fam"/>
</dbReference>
<reference evidence="15 16" key="1">
    <citation type="submission" date="2019-03" db="EMBL/GenBank/DDBJ databases">
        <authorList>
            <person name="Gaulin E."/>
            <person name="Dumas B."/>
        </authorList>
    </citation>
    <scope>NUCLEOTIDE SEQUENCE [LARGE SCALE GENOMIC DNA]</scope>
    <source>
        <strain evidence="15">CBS 568.67</strain>
    </source>
</reference>
<evidence type="ECO:0000256" key="12">
    <source>
        <dbReference type="SAM" id="MobiDB-lite"/>
    </source>
</evidence>
<sequence>MTLDDCVHVCVRIRPQSKKEAAVAASNCLRVPPPPPGSAAPTQLVVGKDRPFTFDVIHTAETSQGTMYTSSVTALIEGFMEGYNATVLAYGQTGTGKTYTMTGGGSAAYSTSLGETHGVIPRAVCQVFDLMKRREATTESLLRVEYLEIYNEELRDLLHVETKQLSIREDADGHIVVSGAKSQVVQRPEDVMRLLAMGSAARVTGSTNMNEQSSRSHAIFSLVLQQTPRDAFDASTVVAKLHLVDLAGSERAKRTGAVGGRFKESVSINQGLLALGNVISALGDDAKRKQAHVPYRDSKLTRLLQDSLGGNSRTLMIACVSAAAANFDETLNTLKYANRAKNIKNRPVVNLVKDTSDEVARMKHEIELLQRQLVVPPPTAAPPAAPPDNLLVDEWTAKHKALRRVLHAAKSAASEGAASLVALERDVKALGRPVQQRLNDVVKLLNGIVRLGDKESRPEANDDDHEEDMVQLRAEVTGLRAKLKQDIEIFDAKSHELEQLQLQLRAAQSEIERLTKTNDESDGQSKADDVAASRTSRLFHQRHSDDDDDHVLIADIVAPSMCSVETDVSAVTISTLEAEIASLKLALKESQAQQAVTSSSSSSLAGVTSSMAPPTHAVPTKESKIPVARAQSARPSRGNPDRAAHYPAPPKTADPAATPLDKTSIRAMFQTQLLAAVENRETQAHVASILHEKAETARQKEDAARRKHGLELEKLRQSLSVQSSITDLAQTIHAMNQKMQGGAPDADEVARLKRRKDRAEKKLALFVQKMESQTYVEPAVQEELRALEEHIEDLTSQILFHDAQLETLHPADASTIDHLLNPLAIHGTAPPLDDGPLKQWIQLCWHELVHVSVQLKDMHATAQQQEELVAHLTQHRLQVENGLHAARAEYDRRLVQLELVEASDKKQIDDLTLLLADKQNQLDAAHQQPTSLEKTVADLNHLATARHLELEQAKSRLVDAEKGSSCWGFCLLVLTTHRVDKKRLVEYDRYVLERQTEWESKQRLLEGALEGAEATVALLKQQLEQREPESNQDEAMAALQAKLQSQAEYVLNLEKHVVLFKNKAKQTQLQLQQLIRDSASSSGGNQDVGGGDDGRVRQLEDVNDTLMKENAALKVHVRALKGPDPSSEPHVRIRIPKAELKEVAAPLPASREG</sequence>
<keyword evidence="5 10" id="KW-0067">ATP-binding</keyword>
<dbReference type="GO" id="GO:0007018">
    <property type="term" value="P:microtubule-based movement"/>
    <property type="evidence" value="ECO:0007669"/>
    <property type="project" value="InterPro"/>
</dbReference>
<name>A0A485KD71_9STRA</name>
<gene>
    <name evidence="15" type="primary">Aste57867_2638</name>
    <name evidence="14" type="ORF">As57867_002631</name>
    <name evidence="15" type="ORF">ASTE57867_2638</name>
</gene>
<dbReference type="EMBL" id="VJMH01000345">
    <property type="protein sequence ID" value="KAF0716843.1"/>
    <property type="molecule type" value="Genomic_DNA"/>
</dbReference>
<feature type="binding site" evidence="10">
    <location>
        <begin position="91"/>
        <end position="98"/>
    </location>
    <ligand>
        <name>ATP</name>
        <dbReference type="ChEBI" id="CHEBI:30616"/>
    </ligand>
</feature>
<evidence type="ECO:0000256" key="8">
    <source>
        <dbReference type="ARBA" id="ARBA00023212"/>
    </source>
</evidence>
<keyword evidence="8" id="KW-0206">Cytoskeleton</keyword>
<feature type="domain" description="Kinesin motor" evidence="13">
    <location>
        <begin position="6"/>
        <end position="343"/>
    </location>
</feature>
<evidence type="ECO:0000256" key="9">
    <source>
        <dbReference type="ARBA" id="ARBA00034704"/>
    </source>
</evidence>
<dbReference type="SUPFAM" id="SSF52540">
    <property type="entry name" value="P-loop containing nucleoside triphosphate hydrolases"/>
    <property type="match status" value="1"/>
</dbReference>
<feature type="region of interest" description="Disordered" evidence="12">
    <location>
        <begin position="598"/>
        <end position="658"/>
    </location>
</feature>
<evidence type="ECO:0000256" key="3">
    <source>
        <dbReference type="ARBA" id="ARBA00022701"/>
    </source>
</evidence>
<protein>
    <submittedName>
        <fullName evidence="15">Aste57867_2638 protein</fullName>
    </submittedName>
</protein>
<dbReference type="GO" id="GO:0005524">
    <property type="term" value="F:ATP binding"/>
    <property type="evidence" value="ECO:0007669"/>
    <property type="project" value="UniProtKB-UniRule"/>
</dbReference>
<evidence type="ECO:0000256" key="7">
    <source>
        <dbReference type="ARBA" id="ARBA00023175"/>
    </source>
</evidence>
<keyword evidence="2" id="KW-0963">Cytoplasm</keyword>
<evidence type="ECO:0000313" key="15">
    <source>
        <dbReference type="EMBL" id="VFT79834.1"/>
    </source>
</evidence>
<feature type="compositionally biased region" description="Basic and acidic residues" evidence="12">
    <location>
        <begin position="514"/>
        <end position="531"/>
    </location>
</feature>
<dbReference type="FunFam" id="3.40.850.10:FF:000019">
    <property type="entry name" value="Kinesin-like protein KIN-5D"/>
    <property type="match status" value="1"/>
</dbReference>
<keyword evidence="4 10" id="KW-0547">Nucleotide-binding</keyword>
<evidence type="ECO:0000313" key="14">
    <source>
        <dbReference type="EMBL" id="KAF0716843.1"/>
    </source>
</evidence>
<dbReference type="OrthoDB" id="3176171at2759"/>
<feature type="compositionally biased region" description="Low complexity" evidence="12">
    <location>
        <begin position="598"/>
        <end position="610"/>
    </location>
</feature>
<dbReference type="GO" id="GO:0007052">
    <property type="term" value="P:mitotic spindle organization"/>
    <property type="evidence" value="ECO:0007669"/>
    <property type="project" value="TreeGrafter"/>
</dbReference>
<evidence type="ECO:0000256" key="5">
    <source>
        <dbReference type="ARBA" id="ARBA00022840"/>
    </source>
</evidence>
<accession>A0A485KD71</accession>
<evidence type="ECO:0000256" key="10">
    <source>
        <dbReference type="PROSITE-ProRule" id="PRU00283"/>
    </source>
</evidence>
<dbReference type="InterPro" id="IPR001752">
    <property type="entry name" value="Kinesin_motor_dom"/>
</dbReference>
<feature type="coiled-coil region" evidence="11">
    <location>
        <begin position="749"/>
        <end position="804"/>
    </location>
</feature>
<dbReference type="PANTHER" id="PTHR47969">
    <property type="entry name" value="CHROMOSOME-ASSOCIATED KINESIN KIF4A-RELATED"/>
    <property type="match status" value="1"/>
</dbReference>
<dbReference type="InterPro" id="IPR027417">
    <property type="entry name" value="P-loop_NTPase"/>
</dbReference>
<dbReference type="PANTHER" id="PTHR47969:SF15">
    <property type="entry name" value="CHROMOSOME-ASSOCIATED KINESIN KIF4A-RELATED"/>
    <property type="match status" value="1"/>
</dbReference>
<evidence type="ECO:0000256" key="1">
    <source>
        <dbReference type="ARBA" id="ARBA00004245"/>
    </source>
</evidence>
<dbReference type="PRINTS" id="PR00380">
    <property type="entry name" value="KINESINHEAVY"/>
</dbReference>
<evidence type="ECO:0000256" key="11">
    <source>
        <dbReference type="SAM" id="Coils"/>
    </source>
</evidence>
<dbReference type="PROSITE" id="PS00411">
    <property type="entry name" value="KINESIN_MOTOR_1"/>
    <property type="match status" value="1"/>
</dbReference>
<dbReference type="EMBL" id="CAADRA010000345">
    <property type="protein sequence ID" value="VFT79834.1"/>
    <property type="molecule type" value="Genomic_DNA"/>
</dbReference>
<dbReference type="Pfam" id="PF00225">
    <property type="entry name" value="Kinesin"/>
    <property type="match status" value="1"/>
</dbReference>
<dbReference type="GO" id="GO:0005875">
    <property type="term" value="C:microtubule associated complex"/>
    <property type="evidence" value="ECO:0007669"/>
    <property type="project" value="TreeGrafter"/>
</dbReference>
<organism evidence="15 16">
    <name type="scientific">Aphanomyces stellatus</name>
    <dbReference type="NCBI Taxonomy" id="120398"/>
    <lineage>
        <taxon>Eukaryota</taxon>
        <taxon>Sar</taxon>
        <taxon>Stramenopiles</taxon>
        <taxon>Oomycota</taxon>
        <taxon>Saprolegniomycetes</taxon>
        <taxon>Saprolegniales</taxon>
        <taxon>Verrucalvaceae</taxon>
        <taxon>Aphanomyces</taxon>
    </lineage>
</organism>
<evidence type="ECO:0000313" key="16">
    <source>
        <dbReference type="Proteomes" id="UP000332933"/>
    </source>
</evidence>
<evidence type="ECO:0000256" key="4">
    <source>
        <dbReference type="ARBA" id="ARBA00022741"/>
    </source>
</evidence>
<feature type="region of interest" description="Disordered" evidence="12">
    <location>
        <begin position="1077"/>
        <end position="1096"/>
    </location>
</feature>
<evidence type="ECO:0000259" key="13">
    <source>
        <dbReference type="PROSITE" id="PS50067"/>
    </source>
</evidence>
<reference evidence="14" key="2">
    <citation type="submission" date="2019-06" db="EMBL/GenBank/DDBJ databases">
        <title>Genomics analysis of Aphanomyces spp. identifies a new class of oomycete effector associated with host adaptation.</title>
        <authorList>
            <person name="Gaulin E."/>
        </authorList>
    </citation>
    <scope>NUCLEOTIDE SEQUENCE</scope>
    <source>
        <strain evidence="14">CBS 578.67</strain>
    </source>
</reference>
<evidence type="ECO:0000256" key="2">
    <source>
        <dbReference type="ARBA" id="ARBA00022490"/>
    </source>
</evidence>
<dbReference type="GO" id="GO:0051231">
    <property type="term" value="P:spindle elongation"/>
    <property type="evidence" value="ECO:0007669"/>
    <property type="project" value="TreeGrafter"/>
</dbReference>
<dbReference type="Proteomes" id="UP000332933">
    <property type="component" value="Unassembled WGS sequence"/>
</dbReference>
<dbReference type="InterPro" id="IPR019821">
    <property type="entry name" value="Kinesin_motor_CS"/>
</dbReference>
<keyword evidence="3" id="KW-0493">Microtubule</keyword>